<keyword evidence="9" id="KW-1185">Reference proteome</keyword>
<evidence type="ECO:0000256" key="6">
    <source>
        <dbReference type="PIRSR" id="PIRSR604254-1"/>
    </source>
</evidence>
<dbReference type="GO" id="GO:0038023">
    <property type="term" value="F:signaling receptor activity"/>
    <property type="evidence" value="ECO:0007669"/>
    <property type="project" value="TreeGrafter"/>
</dbReference>
<comment type="subcellular location">
    <subcellularLocation>
        <location evidence="1">Membrane</location>
        <topology evidence="1">Multi-pass membrane protein</topology>
    </subcellularLocation>
</comment>
<accession>A0A9W7ZXZ7</accession>
<feature type="transmembrane region" description="Helical" evidence="7">
    <location>
        <begin position="7"/>
        <end position="28"/>
    </location>
</feature>
<feature type="transmembrane region" description="Helical" evidence="7">
    <location>
        <begin position="136"/>
        <end position="157"/>
    </location>
</feature>
<evidence type="ECO:0000256" key="3">
    <source>
        <dbReference type="ARBA" id="ARBA00022692"/>
    </source>
</evidence>
<keyword evidence="4 7" id="KW-1133">Transmembrane helix</keyword>
<evidence type="ECO:0000256" key="5">
    <source>
        <dbReference type="ARBA" id="ARBA00023136"/>
    </source>
</evidence>
<evidence type="ECO:0000313" key="8">
    <source>
        <dbReference type="EMBL" id="KAJ1915577.1"/>
    </source>
</evidence>
<keyword evidence="6" id="KW-0479">Metal-binding</keyword>
<reference evidence="8" key="1">
    <citation type="submission" date="2022-07" db="EMBL/GenBank/DDBJ databases">
        <title>Phylogenomic reconstructions and comparative analyses of Kickxellomycotina fungi.</title>
        <authorList>
            <person name="Reynolds N.K."/>
            <person name="Stajich J.E."/>
            <person name="Barry K."/>
            <person name="Grigoriev I.V."/>
            <person name="Crous P."/>
            <person name="Smith M.E."/>
        </authorList>
    </citation>
    <scope>NUCLEOTIDE SEQUENCE</scope>
    <source>
        <strain evidence="8">NBRC 100468</strain>
    </source>
</reference>
<dbReference type="PANTHER" id="PTHR20855:SF52">
    <property type="entry name" value="ADIPONECTIN RECEPTOR PROTEIN"/>
    <property type="match status" value="1"/>
</dbReference>
<keyword evidence="3 7" id="KW-0812">Transmembrane</keyword>
<feature type="transmembrane region" description="Helical" evidence="7">
    <location>
        <begin position="34"/>
        <end position="50"/>
    </location>
</feature>
<organism evidence="8 9">
    <name type="scientific">Mycoemilia scoparia</name>
    <dbReference type="NCBI Taxonomy" id="417184"/>
    <lineage>
        <taxon>Eukaryota</taxon>
        <taxon>Fungi</taxon>
        <taxon>Fungi incertae sedis</taxon>
        <taxon>Zoopagomycota</taxon>
        <taxon>Kickxellomycotina</taxon>
        <taxon>Kickxellomycetes</taxon>
        <taxon>Kickxellales</taxon>
        <taxon>Kickxellaceae</taxon>
        <taxon>Mycoemilia</taxon>
    </lineage>
</organism>
<keyword evidence="6" id="KW-0862">Zinc</keyword>
<dbReference type="PANTHER" id="PTHR20855">
    <property type="entry name" value="ADIPOR/PROGESTIN RECEPTOR-RELATED"/>
    <property type="match status" value="1"/>
</dbReference>
<feature type="transmembrane region" description="Helical" evidence="7">
    <location>
        <begin position="62"/>
        <end position="85"/>
    </location>
</feature>
<feature type="binding site" evidence="6">
    <location>
        <position position="134"/>
    </location>
    <ligand>
        <name>Zn(2+)</name>
        <dbReference type="ChEBI" id="CHEBI:29105"/>
    </ligand>
</feature>
<evidence type="ECO:0000256" key="4">
    <source>
        <dbReference type="ARBA" id="ARBA00022989"/>
    </source>
</evidence>
<comment type="caution">
    <text evidence="8">The sequence shown here is derived from an EMBL/GenBank/DDBJ whole genome shotgun (WGS) entry which is preliminary data.</text>
</comment>
<proteinExistence type="inferred from homology"/>
<sequence>MLQDIPLILSISNPNIIGIIAIACYKTLQDHHPIYLTSIAALSLLGVTMTTSQRFQHPSLHWLRAVVFSGIALLGVVPVSHFIWIEGLEKATDAISLWYLAAMMGFYGLGALFYALHIPERWAPGKFDYVLNSHQIFHVFVVLAAICHYMGLVKAFVWNHSMDLLVLEM</sequence>
<evidence type="ECO:0000313" key="9">
    <source>
        <dbReference type="Proteomes" id="UP001150538"/>
    </source>
</evidence>
<evidence type="ECO:0000256" key="2">
    <source>
        <dbReference type="ARBA" id="ARBA00007018"/>
    </source>
</evidence>
<feature type="binding site" evidence="6">
    <location>
        <position position="138"/>
    </location>
    <ligand>
        <name>Zn(2+)</name>
        <dbReference type="ChEBI" id="CHEBI:29105"/>
    </ligand>
</feature>
<dbReference type="Pfam" id="PF03006">
    <property type="entry name" value="HlyIII"/>
    <property type="match status" value="1"/>
</dbReference>
<protein>
    <submittedName>
        <fullName evidence="8">Uncharacterized protein</fullName>
    </submittedName>
</protein>
<dbReference type="EMBL" id="JANBPU010000140">
    <property type="protein sequence ID" value="KAJ1915577.1"/>
    <property type="molecule type" value="Genomic_DNA"/>
</dbReference>
<evidence type="ECO:0000256" key="7">
    <source>
        <dbReference type="SAM" id="Phobius"/>
    </source>
</evidence>
<dbReference type="GO" id="GO:0016020">
    <property type="term" value="C:membrane"/>
    <property type="evidence" value="ECO:0007669"/>
    <property type="project" value="UniProtKB-SubCell"/>
</dbReference>
<feature type="transmembrane region" description="Helical" evidence="7">
    <location>
        <begin position="97"/>
        <end position="116"/>
    </location>
</feature>
<dbReference type="GO" id="GO:0046872">
    <property type="term" value="F:metal ion binding"/>
    <property type="evidence" value="ECO:0007669"/>
    <property type="project" value="UniProtKB-KW"/>
</dbReference>
<dbReference type="OrthoDB" id="529367at2759"/>
<dbReference type="Proteomes" id="UP001150538">
    <property type="component" value="Unassembled WGS sequence"/>
</dbReference>
<dbReference type="InterPro" id="IPR004254">
    <property type="entry name" value="AdipoR/HlyIII-related"/>
</dbReference>
<name>A0A9W7ZXZ7_9FUNG</name>
<comment type="similarity">
    <text evidence="2">Belongs to the ADIPOR family.</text>
</comment>
<dbReference type="AlphaFoldDB" id="A0A9W7ZXZ7"/>
<evidence type="ECO:0000256" key="1">
    <source>
        <dbReference type="ARBA" id="ARBA00004141"/>
    </source>
</evidence>
<keyword evidence="5 7" id="KW-0472">Membrane</keyword>
<gene>
    <name evidence="8" type="ORF">H4219_004243</name>
</gene>